<proteinExistence type="predicted"/>
<reference evidence="1" key="1">
    <citation type="submission" date="2019-10" db="EMBL/GenBank/DDBJ databases">
        <authorList>
            <person name="Zhang R."/>
            <person name="Pan Y."/>
            <person name="Wang J."/>
            <person name="Ma R."/>
            <person name="Yu S."/>
        </authorList>
    </citation>
    <scope>NUCLEOTIDE SEQUENCE</scope>
    <source>
        <strain evidence="1">LA-IB0</strain>
        <tissue evidence="1">Leaf</tissue>
    </source>
</reference>
<gene>
    <name evidence="1" type="ORF">BUALT_Bualt09G0083000</name>
</gene>
<dbReference type="EMBL" id="WHWC01000009">
    <property type="protein sequence ID" value="KAG8376626.1"/>
    <property type="molecule type" value="Genomic_DNA"/>
</dbReference>
<comment type="caution">
    <text evidence="1">The sequence shown here is derived from an EMBL/GenBank/DDBJ whole genome shotgun (WGS) entry which is preliminary data.</text>
</comment>
<dbReference type="Proteomes" id="UP000826271">
    <property type="component" value="Unassembled WGS sequence"/>
</dbReference>
<name>A0AAV6X1I2_9LAMI</name>
<organism evidence="1 2">
    <name type="scientific">Buddleja alternifolia</name>
    <dbReference type="NCBI Taxonomy" id="168488"/>
    <lineage>
        <taxon>Eukaryota</taxon>
        <taxon>Viridiplantae</taxon>
        <taxon>Streptophyta</taxon>
        <taxon>Embryophyta</taxon>
        <taxon>Tracheophyta</taxon>
        <taxon>Spermatophyta</taxon>
        <taxon>Magnoliopsida</taxon>
        <taxon>eudicotyledons</taxon>
        <taxon>Gunneridae</taxon>
        <taxon>Pentapetalae</taxon>
        <taxon>asterids</taxon>
        <taxon>lamiids</taxon>
        <taxon>Lamiales</taxon>
        <taxon>Scrophulariaceae</taxon>
        <taxon>Buddlejeae</taxon>
        <taxon>Buddleja</taxon>
    </lineage>
</organism>
<protein>
    <submittedName>
        <fullName evidence="1">Uncharacterized protein</fullName>
    </submittedName>
</protein>
<accession>A0AAV6X1I2</accession>
<evidence type="ECO:0000313" key="2">
    <source>
        <dbReference type="Proteomes" id="UP000826271"/>
    </source>
</evidence>
<keyword evidence="2" id="KW-1185">Reference proteome</keyword>
<evidence type="ECO:0000313" key="1">
    <source>
        <dbReference type="EMBL" id="KAG8376626.1"/>
    </source>
</evidence>
<dbReference type="AlphaFoldDB" id="A0AAV6X1I2"/>
<sequence>MKIKVKGKAKVVKCEGLRMFTRSVFKLNDEESEIDNENLGNLRGMVIVEVDGFMIEKSNVLSSLNARKMEMKILKKILLKDAKSNEPAPLESDDSDRVDRCYVPMIRPSEANDFVVYTRNKRLKSRMVMIVIIT</sequence>